<dbReference type="AlphaFoldDB" id="A0A379KFY6"/>
<sequence>MVRLSRPESAACAVRSGIPAVAARINCAVVALAAIIDALRFWTTPRSAVSLPFLYSCPSNSLRTRLFPVYPLCSCVGVFALATHSIQNQCADHITS</sequence>
<name>A0A379KFY6_PSEPU</name>
<dbReference type="EMBL" id="UGUY01000001">
    <property type="protein sequence ID" value="SUD66875.1"/>
    <property type="molecule type" value="Genomic_DNA"/>
</dbReference>
<accession>A0A379KFY6</accession>
<organism evidence="1 2">
    <name type="scientific">Pseudomonas putida</name>
    <name type="common">Arthrobacter siderocapsulatus</name>
    <dbReference type="NCBI Taxonomy" id="303"/>
    <lineage>
        <taxon>Bacteria</taxon>
        <taxon>Pseudomonadati</taxon>
        <taxon>Pseudomonadota</taxon>
        <taxon>Gammaproteobacteria</taxon>
        <taxon>Pseudomonadales</taxon>
        <taxon>Pseudomonadaceae</taxon>
        <taxon>Pseudomonas</taxon>
    </lineage>
</organism>
<reference evidence="1 2" key="1">
    <citation type="submission" date="2018-06" db="EMBL/GenBank/DDBJ databases">
        <authorList>
            <consortium name="Pathogen Informatics"/>
            <person name="Doyle S."/>
        </authorList>
    </citation>
    <scope>NUCLEOTIDE SEQUENCE [LARGE SCALE GENOMIC DNA]</scope>
    <source>
        <strain evidence="1 2">NCTC7914</strain>
    </source>
</reference>
<gene>
    <name evidence="1" type="ORF">NCTC7914_00941</name>
</gene>
<dbReference type="Proteomes" id="UP000254602">
    <property type="component" value="Unassembled WGS sequence"/>
</dbReference>
<proteinExistence type="predicted"/>
<evidence type="ECO:0000313" key="2">
    <source>
        <dbReference type="Proteomes" id="UP000254602"/>
    </source>
</evidence>
<evidence type="ECO:0000313" key="1">
    <source>
        <dbReference type="EMBL" id="SUD66875.1"/>
    </source>
</evidence>
<protein>
    <submittedName>
        <fullName evidence="1">Uncharacterized protein</fullName>
    </submittedName>
</protein>